<dbReference type="AlphaFoldDB" id="A0A0B0NJ13"/>
<dbReference type="Proteomes" id="UP000032142">
    <property type="component" value="Unassembled WGS sequence"/>
</dbReference>
<evidence type="ECO:0000313" key="2">
    <source>
        <dbReference type="Proteomes" id="UP000032142"/>
    </source>
</evidence>
<proteinExistence type="predicted"/>
<accession>A0A0B0NJ13</accession>
<name>A0A0B0NJ13_GOSAR</name>
<dbReference type="EMBL" id="KN398332">
    <property type="protein sequence ID" value="KHG12790.1"/>
    <property type="molecule type" value="Genomic_DNA"/>
</dbReference>
<gene>
    <name evidence="1" type="ORF">F383_17717</name>
</gene>
<reference evidence="2" key="1">
    <citation type="submission" date="2014-09" db="EMBL/GenBank/DDBJ databases">
        <authorList>
            <person name="Mudge J."/>
            <person name="Ramaraj T."/>
            <person name="Lindquist I.E."/>
            <person name="Bharti A.K."/>
            <person name="Sundararajan A."/>
            <person name="Cameron C.T."/>
            <person name="Woodward J.E."/>
            <person name="May G.D."/>
            <person name="Brubaker C."/>
            <person name="Broadhvest J."/>
            <person name="Wilkins T.A."/>
        </authorList>
    </citation>
    <scope>NUCLEOTIDE SEQUENCE</scope>
    <source>
        <strain evidence="2">cv. AKA8401</strain>
    </source>
</reference>
<protein>
    <submittedName>
        <fullName evidence="1">Uncharacterized protein</fullName>
    </submittedName>
</protein>
<evidence type="ECO:0000313" key="1">
    <source>
        <dbReference type="EMBL" id="KHG12790.1"/>
    </source>
</evidence>
<sequence>MTISFHQSGARGLILSIVRRTCSGTPPSRPIKIPNLIACTPACASAANGEATLEWMTDFDAKISPRMSRTISPEADLESCLSKAASKEMTTLIL</sequence>
<keyword evidence="2" id="KW-1185">Reference proteome</keyword>
<organism evidence="1 2">
    <name type="scientific">Gossypium arboreum</name>
    <name type="common">Tree cotton</name>
    <name type="synonym">Gossypium nanking</name>
    <dbReference type="NCBI Taxonomy" id="29729"/>
    <lineage>
        <taxon>Eukaryota</taxon>
        <taxon>Viridiplantae</taxon>
        <taxon>Streptophyta</taxon>
        <taxon>Embryophyta</taxon>
        <taxon>Tracheophyta</taxon>
        <taxon>Spermatophyta</taxon>
        <taxon>Magnoliopsida</taxon>
        <taxon>eudicotyledons</taxon>
        <taxon>Gunneridae</taxon>
        <taxon>Pentapetalae</taxon>
        <taxon>rosids</taxon>
        <taxon>malvids</taxon>
        <taxon>Malvales</taxon>
        <taxon>Malvaceae</taxon>
        <taxon>Malvoideae</taxon>
        <taxon>Gossypium</taxon>
    </lineage>
</organism>